<organism evidence="3 4">
    <name type="scientific">Lyophyllum shimeji</name>
    <name type="common">Hon-shimeji</name>
    <name type="synonym">Tricholoma shimeji</name>
    <dbReference type="NCBI Taxonomy" id="47721"/>
    <lineage>
        <taxon>Eukaryota</taxon>
        <taxon>Fungi</taxon>
        <taxon>Dikarya</taxon>
        <taxon>Basidiomycota</taxon>
        <taxon>Agaricomycotina</taxon>
        <taxon>Agaricomycetes</taxon>
        <taxon>Agaricomycetidae</taxon>
        <taxon>Agaricales</taxon>
        <taxon>Tricholomatineae</taxon>
        <taxon>Lyophyllaceae</taxon>
        <taxon>Lyophyllum</taxon>
    </lineage>
</organism>
<feature type="compositionally biased region" description="Polar residues" evidence="1">
    <location>
        <begin position="261"/>
        <end position="270"/>
    </location>
</feature>
<feature type="region of interest" description="Disordered" evidence="1">
    <location>
        <begin position="244"/>
        <end position="270"/>
    </location>
</feature>
<proteinExistence type="predicted"/>
<evidence type="ECO:0000313" key="3">
    <source>
        <dbReference type="EMBL" id="GLB39764.1"/>
    </source>
</evidence>
<keyword evidence="4" id="KW-1185">Reference proteome</keyword>
<feature type="region of interest" description="Disordered" evidence="1">
    <location>
        <begin position="1"/>
        <end position="26"/>
    </location>
</feature>
<reference evidence="3" key="1">
    <citation type="submission" date="2022-07" db="EMBL/GenBank/DDBJ databases">
        <title>The genome of Lyophyllum shimeji provides insight into the initial evolution of ectomycorrhizal fungal genome.</title>
        <authorList>
            <person name="Kobayashi Y."/>
            <person name="Shibata T."/>
            <person name="Hirakawa H."/>
            <person name="Shigenobu S."/>
            <person name="Nishiyama T."/>
            <person name="Yamada A."/>
            <person name="Hasebe M."/>
            <person name="Kawaguchi M."/>
        </authorList>
    </citation>
    <scope>NUCLEOTIDE SEQUENCE</scope>
    <source>
        <strain evidence="3">AT787</strain>
    </source>
</reference>
<keyword evidence="2" id="KW-0472">Membrane</keyword>
<feature type="transmembrane region" description="Helical" evidence="2">
    <location>
        <begin position="76"/>
        <end position="95"/>
    </location>
</feature>
<keyword evidence="2" id="KW-0812">Transmembrane</keyword>
<evidence type="ECO:0000256" key="1">
    <source>
        <dbReference type="SAM" id="MobiDB-lite"/>
    </source>
</evidence>
<name>A0A9P3PQL9_LYOSH</name>
<dbReference type="AlphaFoldDB" id="A0A9P3PQL9"/>
<feature type="compositionally biased region" description="Basic and acidic residues" evidence="1">
    <location>
        <begin position="244"/>
        <end position="259"/>
    </location>
</feature>
<evidence type="ECO:0000256" key="2">
    <source>
        <dbReference type="SAM" id="Phobius"/>
    </source>
</evidence>
<feature type="transmembrane region" description="Helical" evidence="2">
    <location>
        <begin position="49"/>
        <end position="69"/>
    </location>
</feature>
<feature type="transmembrane region" description="Helical" evidence="2">
    <location>
        <begin position="101"/>
        <end position="130"/>
    </location>
</feature>
<sequence length="292" mass="31498">MTDYTLVGETTHTTSEEPSPAESVRSDGDVTLDSFAQTTSESLRRVLDAHPITFIYAVSVLILAVILLVSLANVALFGVLHVALLVASAGAYLIVELGTKLVIILIETTLVLTCLAGIVATFFAVGPFILQASRRGLSRMPELLSQADRASLSNALAAHFANLRERHAALTSAIIRSSTSVRAAEDLCFKTMRWIRAFPLGKWLAAMILEVAVNLTEKSIYFSKSALMFMRSFYSQCRPAQADSIRESAEPPRDVDGHNPLDTSGKSTSVSVSLNNQVVEQLRAIPTASESG</sequence>
<protein>
    <recommendedName>
        <fullName evidence="5">Transmembrane protein</fullName>
    </recommendedName>
</protein>
<dbReference type="Proteomes" id="UP001063166">
    <property type="component" value="Unassembled WGS sequence"/>
</dbReference>
<dbReference type="EMBL" id="BRPK01000007">
    <property type="protein sequence ID" value="GLB39764.1"/>
    <property type="molecule type" value="Genomic_DNA"/>
</dbReference>
<accession>A0A9P3PQL9</accession>
<evidence type="ECO:0008006" key="5">
    <source>
        <dbReference type="Google" id="ProtNLM"/>
    </source>
</evidence>
<feature type="compositionally biased region" description="Low complexity" evidence="1">
    <location>
        <begin position="9"/>
        <end position="23"/>
    </location>
</feature>
<gene>
    <name evidence="3" type="ORF">LshimejAT787_0702740</name>
</gene>
<comment type="caution">
    <text evidence="3">The sequence shown here is derived from an EMBL/GenBank/DDBJ whole genome shotgun (WGS) entry which is preliminary data.</text>
</comment>
<evidence type="ECO:0000313" key="4">
    <source>
        <dbReference type="Proteomes" id="UP001063166"/>
    </source>
</evidence>
<keyword evidence="2" id="KW-1133">Transmembrane helix</keyword>